<evidence type="ECO:0000256" key="4">
    <source>
        <dbReference type="PIRSR" id="PIRSR006806-1"/>
    </source>
</evidence>
<dbReference type="PANTHER" id="PTHR23407:SF1">
    <property type="entry name" value="5-FORMYLTETRAHYDROFOLATE CYCLO-LIGASE"/>
    <property type="match status" value="1"/>
</dbReference>
<evidence type="ECO:0000256" key="5">
    <source>
        <dbReference type="RuleBase" id="RU361279"/>
    </source>
</evidence>
<dbReference type="GO" id="GO:0005524">
    <property type="term" value="F:ATP binding"/>
    <property type="evidence" value="ECO:0007669"/>
    <property type="project" value="UniProtKB-KW"/>
</dbReference>
<dbReference type="Gene3D" id="3.40.50.10420">
    <property type="entry name" value="NagB/RpiA/CoA transferase-like"/>
    <property type="match status" value="1"/>
</dbReference>
<gene>
    <name evidence="6" type="ORF">FHS21_003821</name>
</gene>
<dbReference type="GO" id="GO:0009396">
    <property type="term" value="P:folic acid-containing compound biosynthetic process"/>
    <property type="evidence" value="ECO:0007669"/>
    <property type="project" value="TreeGrafter"/>
</dbReference>
<keyword evidence="3 4" id="KW-0067">ATP-binding</keyword>
<dbReference type="InterPro" id="IPR002698">
    <property type="entry name" value="FTHF_cligase"/>
</dbReference>
<dbReference type="Proteomes" id="UP000554520">
    <property type="component" value="Unassembled WGS sequence"/>
</dbReference>
<keyword evidence="5" id="KW-0479">Metal-binding</keyword>
<proteinExistence type="inferred from homology"/>
<dbReference type="NCBIfam" id="TIGR02727">
    <property type="entry name" value="MTHFS_bact"/>
    <property type="match status" value="1"/>
</dbReference>
<evidence type="ECO:0000256" key="1">
    <source>
        <dbReference type="ARBA" id="ARBA00010638"/>
    </source>
</evidence>
<comment type="catalytic activity">
    <reaction evidence="5">
        <text>(6S)-5-formyl-5,6,7,8-tetrahydrofolate + ATP = (6R)-5,10-methenyltetrahydrofolate + ADP + phosphate</text>
        <dbReference type="Rhea" id="RHEA:10488"/>
        <dbReference type="ChEBI" id="CHEBI:30616"/>
        <dbReference type="ChEBI" id="CHEBI:43474"/>
        <dbReference type="ChEBI" id="CHEBI:57455"/>
        <dbReference type="ChEBI" id="CHEBI:57457"/>
        <dbReference type="ChEBI" id="CHEBI:456216"/>
        <dbReference type="EC" id="6.3.3.2"/>
    </reaction>
</comment>
<evidence type="ECO:0000313" key="6">
    <source>
        <dbReference type="EMBL" id="MBB3147401.1"/>
    </source>
</evidence>
<dbReference type="Pfam" id="PF01812">
    <property type="entry name" value="5-FTHF_cyc-lig"/>
    <property type="match status" value="1"/>
</dbReference>
<dbReference type="SUPFAM" id="SSF100950">
    <property type="entry name" value="NagB/RpiA/CoA transferase-like"/>
    <property type="match status" value="1"/>
</dbReference>
<evidence type="ECO:0000256" key="3">
    <source>
        <dbReference type="ARBA" id="ARBA00022840"/>
    </source>
</evidence>
<dbReference type="PANTHER" id="PTHR23407">
    <property type="entry name" value="ATPASE INHIBITOR/5-FORMYLTETRAHYDROFOLATE CYCLO-LIGASE"/>
    <property type="match status" value="1"/>
</dbReference>
<comment type="caution">
    <text evidence="6">The sequence shown here is derived from an EMBL/GenBank/DDBJ whole genome shotgun (WGS) entry which is preliminary data.</text>
</comment>
<protein>
    <recommendedName>
        <fullName evidence="5">5-formyltetrahydrofolate cyclo-ligase</fullName>
        <ecNumber evidence="5">6.3.3.2</ecNumber>
    </recommendedName>
</protein>
<dbReference type="EMBL" id="JACHXN010000012">
    <property type="protein sequence ID" value="MBB3147401.1"/>
    <property type="molecule type" value="Genomic_DNA"/>
</dbReference>
<evidence type="ECO:0000313" key="7">
    <source>
        <dbReference type="Proteomes" id="UP000554520"/>
    </source>
</evidence>
<sequence>MKHRSSIKDLKKNLRLEALARRDALSTEYRIEASMRIADAGVATLVVDPGTNVSGFWPIRSEVDLRPLLFHMREKGARLCLPVIIDKQTILFRELVRGAPMIATGFGTAGPPEDAAVLDPSFMLVPLAAFDERGHRIGYGAGYYDRAIARLKEIGVNPRLIGVAFDCQQVEIVPDEPHDVPLEAVLTESGLRSFG</sequence>
<feature type="binding site" evidence="4">
    <location>
        <begin position="136"/>
        <end position="144"/>
    </location>
    <ligand>
        <name>ATP</name>
        <dbReference type="ChEBI" id="CHEBI:30616"/>
    </ligand>
</feature>
<dbReference type="AlphaFoldDB" id="A0A839UFD6"/>
<dbReference type="EC" id="6.3.3.2" evidence="5"/>
<dbReference type="GO" id="GO:0046872">
    <property type="term" value="F:metal ion binding"/>
    <property type="evidence" value="ECO:0007669"/>
    <property type="project" value="UniProtKB-KW"/>
</dbReference>
<feature type="binding site" evidence="4">
    <location>
        <begin position="11"/>
        <end position="15"/>
    </location>
    <ligand>
        <name>ATP</name>
        <dbReference type="ChEBI" id="CHEBI:30616"/>
    </ligand>
</feature>
<comment type="cofactor">
    <cofactor evidence="5">
        <name>Mg(2+)</name>
        <dbReference type="ChEBI" id="CHEBI:18420"/>
    </cofactor>
</comment>
<feature type="binding site" evidence="4">
    <location>
        <position position="62"/>
    </location>
    <ligand>
        <name>substrate</name>
    </ligand>
</feature>
<dbReference type="PIRSF" id="PIRSF006806">
    <property type="entry name" value="FTHF_cligase"/>
    <property type="match status" value="1"/>
</dbReference>
<dbReference type="GO" id="GO:0035999">
    <property type="term" value="P:tetrahydrofolate interconversion"/>
    <property type="evidence" value="ECO:0007669"/>
    <property type="project" value="TreeGrafter"/>
</dbReference>
<name>A0A839UFD6_9HYPH</name>
<dbReference type="GO" id="GO:0030272">
    <property type="term" value="F:5-formyltetrahydrofolate cyclo-ligase activity"/>
    <property type="evidence" value="ECO:0007669"/>
    <property type="project" value="UniProtKB-EC"/>
</dbReference>
<dbReference type="RefSeq" id="WP_183663573.1">
    <property type="nucleotide sequence ID" value="NZ_JACHXN010000012.1"/>
</dbReference>
<accession>A0A839UFD6</accession>
<evidence type="ECO:0000256" key="2">
    <source>
        <dbReference type="ARBA" id="ARBA00022741"/>
    </source>
</evidence>
<dbReference type="InterPro" id="IPR024185">
    <property type="entry name" value="FTHF_cligase-like_sf"/>
</dbReference>
<keyword evidence="5" id="KW-0460">Magnesium</keyword>
<keyword evidence="7" id="KW-1185">Reference proteome</keyword>
<reference evidence="6 7" key="1">
    <citation type="submission" date="2020-08" db="EMBL/GenBank/DDBJ databases">
        <title>Genomic Encyclopedia of Type Strains, Phase III (KMG-III): the genomes of soil and plant-associated and newly described type strains.</title>
        <authorList>
            <person name="Whitman W."/>
        </authorList>
    </citation>
    <scope>NUCLEOTIDE SEQUENCE [LARGE SCALE GENOMIC DNA]</scope>
    <source>
        <strain evidence="6 7">CECT 7015</strain>
    </source>
</reference>
<organism evidence="6 7">
    <name type="scientific">Phyllobacterium trifolii</name>
    <dbReference type="NCBI Taxonomy" id="300193"/>
    <lineage>
        <taxon>Bacteria</taxon>
        <taxon>Pseudomonadati</taxon>
        <taxon>Pseudomonadota</taxon>
        <taxon>Alphaproteobacteria</taxon>
        <taxon>Hyphomicrobiales</taxon>
        <taxon>Phyllobacteriaceae</taxon>
        <taxon>Phyllobacterium</taxon>
    </lineage>
</organism>
<comment type="similarity">
    <text evidence="1 5">Belongs to the 5-formyltetrahydrofolate cyclo-ligase family.</text>
</comment>
<keyword evidence="6" id="KW-0436">Ligase</keyword>
<dbReference type="InterPro" id="IPR037171">
    <property type="entry name" value="NagB/RpiA_transferase-like"/>
</dbReference>
<keyword evidence="2 4" id="KW-0547">Nucleotide-binding</keyword>